<dbReference type="Gene3D" id="2.30.30.90">
    <property type="match status" value="1"/>
</dbReference>
<evidence type="ECO:0000313" key="4">
    <source>
        <dbReference type="Proteomes" id="UP001163115"/>
    </source>
</evidence>
<dbReference type="RefSeq" id="WP_024837422.1">
    <property type="nucleotide sequence ID" value="NZ_CP113524.1"/>
</dbReference>
<gene>
    <name evidence="3" type="ORF">OW255_02800</name>
</gene>
<dbReference type="Pfam" id="PF04023">
    <property type="entry name" value="FeoA"/>
    <property type="match status" value="1"/>
</dbReference>
<proteinExistence type="predicted"/>
<evidence type="ECO:0000313" key="3">
    <source>
        <dbReference type="EMBL" id="WAJ24473.1"/>
    </source>
</evidence>
<dbReference type="Proteomes" id="UP001163115">
    <property type="component" value="Chromosome"/>
</dbReference>
<dbReference type="InterPro" id="IPR038157">
    <property type="entry name" value="FeoA_core_dom"/>
</dbReference>
<evidence type="ECO:0000256" key="1">
    <source>
        <dbReference type="ARBA" id="ARBA00023004"/>
    </source>
</evidence>
<keyword evidence="4" id="KW-1185">Reference proteome</keyword>
<sequence>MQSLNDVKIGGTYTIQWMMCSPHTMEMMKSHELEEGMTVRVVGEFYGSVILGVGDKRLAIGRDAAKEIKVSSFS</sequence>
<dbReference type="InterPro" id="IPR008988">
    <property type="entry name" value="Transcriptional_repressor_C"/>
</dbReference>
<feature type="domain" description="Ferrous iron transporter FeoA-like" evidence="2">
    <location>
        <begin position="3"/>
        <end position="71"/>
    </location>
</feature>
<accession>A0ABY7AE01</accession>
<dbReference type="EMBL" id="CP113524">
    <property type="protein sequence ID" value="WAJ24473.1"/>
    <property type="molecule type" value="Genomic_DNA"/>
</dbReference>
<evidence type="ECO:0000259" key="2">
    <source>
        <dbReference type="Pfam" id="PF04023"/>
    </source>
</evidence>
<dbReference type="SUPFAM" id="SSF50037">
    <property type="entry name" value="C-terminal domain of transcriptional repressors"/>
    <property type="match status" value="1"/>
</dbReference>
<name>A0ABY7AE01_9FIRM</name>
<organism evidence="3 4">
    <name type="scientific">Lacrimispora xylanolytica</name>
    <dbReference type="NCBI Taxonomy" id="29375"/>
    <lineage>
        <taxon>Bacteria</taxon>
        <taxon>Bacillati</taxon>
        <taxon>Bacillota</taxon>
        <taxon>Clostridia</taxon>
        <taxon>Lachnospirales</taxon>
        <taxon>Lachnospiraceae</taxon>
        <taxon>Lacrimispora</taxon>
    </lineage>
</organism>
<protein>
    <submittedName>
        <fullName evidence="3">FeoA family protein</fullName>
    </submittedName>
</protein>
<keyword evidence="1" id="KW-0408">Iron</keyword>
<dbReference type="InterPro" id="IPR007167">
    <property type="entry name" value="Fe-transptr_FeoA-like"/>
</dbReference>
<reference evidence="3" key="1">
    <citation type="submission" date="2022-11" db="EMBL/GenBank/DDBJ databases">
        <title>Lacrimispora xylanolytica sy1, complete genome.</title>
        <authorList>
            <person name="Choi S."/>
        </authorList>
    </citation>
    <scope>NUCLEOTIDE SEQUENCE</scope>
    <source>
        <strain evidence="3">Sy1</strain>
    </source>
</reference>